<evidence type="ECO:0000313" key="8">
    <source>
        <dbReference type="Proteomes" id="UP001152622"/>
    </source>
</evidence>
<name>A0A9Q1G7V1_SYNKA</name>
<comment type="caution">
    <text evidence="7">The sequence shown here is derived from an EMBL/GenBank/DDBJ whole genome shotgun (WGS) entry which is preliminary data.</text>
</comment>
<dbReference type="OrthoDB" id="6079678at2759"/>
<dbReference type="InterPro" id="IPR015919">
    <property type="entry name" value="Cadherin-like_sf"/>
</dbReference>
<proteinExistence type="predicted"/>
<sequence length="406" mass="43737">MSRPTKQLKAQPSGSGRGVATDTQGGYFLNPGSLLSAQGVARLCQLALGSAIVSLVVHYTRHTAAPYGWLCMAVWSFCLAATPGDIRAGRHAAPRLPVRLLGRPDRRPRRRGDPAAARRLRALPRLLPAPRMLLGGVAGRGRIAWRSPSAPAPAAWPTPPRSSCPGPIGAGRRPTWPRAPGLLKVAQACAGRRDLRRPGQRERVLPPRPPPATASPVYAVCFVATRGGNRHDRFRQDGHCRPPGPAASRWTAPWRSTPSWPTPALPQRRRGLARLLLRQGSTACPPGTPAARDGEGEGGPGRRCASPCWMPTSRLGSPGTGTRLDVLEKLRPLLLRRPGRGRGPRYGQNANIRYSIDPQVGPRGPVSHRPDNGLITTAVELDREQEQWHNITVIATQRDSPGQVSG</sequence>
<dbReference type="Gene3D" id="2.60.40.60">
    <property type="entry name" value="Cadherins"/>
    <property type="match status" value="1"/>
</dbReference>
<dbReference type="GO" id="GO:0016339">
    <property type="term" value="P:calcium-dependent cell-cell adhesion via plasma membrane cell adhesion molecules"/>
    <property type="evidence" value="ECO:0007669"/>
    <property type="project" value="TreeGrafter"/>
</dbReference>
<dbReference type="PANTHER" id="PTHR24027">
    <property type="entry name" value="CADHERIN-23"/>
    <property type="match status" value="1"/>
</dbReference>
<feature type="compositionally biased region" description="Pro residues" evidence="5">
    <location>
        <begin position="150"/>
        <end position="162"/>
    </location>
</feature>
<dbReference type="GO" id="GO:0045296">
    <property type="term" value="F:cadherin binding"/>
    <property type="evidence" value="ECO:0007669"/>
    <property type="project" value="TreeGrafter"/>
</dbReference>
<dbReference type="Proteomes" id="UP001152622">
    <property type="component" value="Chromosome 2"/>
</dbReference>
<feature type="domain" description="Cadherin" evidence="6">
    <location>
        <begin position="347"/>
        <end position="403"/>
    </location>
</feature>
<dbReference type="AlphaFoldDB" id="A0A9Q1G7V1"/>
<keyword evidence="2" id="KW-0677">Repeat</keyword>
<evidence type="ECO:0000256" key="5">
    <source>
        <dbReference type="SAM" id="MobiDB-lite"/>
    </source>
</evidence>
<feature type="region of interest" description="Disordered" evidence="5">
    <location>
        <begin position="233"/>
        <end position="265"/>
    </location>
</feature>
<dbReference type="GO" id="GO:0008013">
    <property type="term" value="F:beta-catenin binding"/>
    <property type="evidence" value="ECO:0007669"/>
    <property type="project" value="TreeGrafter"/>
</dbReference>
<evidence type="ECO:0000256" key="1">
    <source>
        <dbReference type="ARBA" id="ARBA00004370"/>
    </source>
</evidence>
<dbReference type="Pfam" id="PF00028">
    <property type="entry name" value="Cadherin"/>
    <property type="match status" value="1"/>
</dbReference>
<dbReference type="GO" id="GO:0005912">
    <property type="term" value="C:adherens junction"/>
    <property type="evidence" value="ECO:0007669"/>
    <property type="project" value="TreeGrafter"/>
</dbReference>
<evidence type="ECO:0000313" key="7">
    <source>
        <dbReference type="EMBL" id="KAJ8377104.1"/>
    </source>
</evidence>
<feature type="region of interest" description="Disordered" evidence="5">
    <location>
        <begin position="148"/>
        <end position="167"/>
    </location>
</feature>
<dbReference type="GO" id="GO:0016342">
    <property type="term" value="C:catenin complex"/>
    <property type="evidence" value="ECO:0007669"/>
    <property type="project" value="TreeGrafter"/>
</dbReference>
<reference evidence="7" key="1">
    <citation type="journal article" date="2023" name="Science">
        <title>Genome structures resolve the early diversification of teleost fishes.</title>
        <authorList>
            <person name="Parey E."/>
            <person name="Louis A."/>
            <person name="Montfort J."/>
            <person name="Bouchez O."/>
            <person name="Roques C."/>
            <person name="Iampietro C."/>
            <person name="Lluch J."/>
            <person name="Castinel A."/>
            <person name="Donnadieu C."/>
            <person name="Desvignes T."/>
            <person name="Floi Bucao C."/>
            <person name="Jouanno E."/>
            <person name="Wen M."/>
            <person name="Mejri S."/>
            <person name="Dirks R."/>
            <person name="Jansen H."/>
            <person name="Henkel C."/>
            <person name="Chen W.J."/>
            <person name="Zahm M."/>
            <person name="Cabau C."/>
            <person name="Klopp C."/>
            <person name="Thompson A.W."/>
            <person name="Robinson-Rechavi M."/>
            <person name="Braasch I."/>
            <person name="Lecointre G."/>
            <person name="Bobe J."/>
            <person name="Postlethwait J.H."/>
            <person name="Berthelot C."/>
            <person name="Roest Crollius H."/>
            <person name="Guiguen Y."/>
        </authorList>
    </citation>
    <scope>NUCLEOTIDE SEQUENCE</scope>
    <source>
        <strain evidence="7">WJC10195</strain>
    </source>
</reference>
<feature type="region of interest" description="Disordered" evidence="5">
    <location>
        <begin position="1"/>
        <end position="22"/>
    </location>
</feature>
<dbReference type="CDD" id="cd11304">
    <property type="entry name" value="Cadherin_repeat"/>
    <property type="match status" value="1"/>
</dbReference>
<protein>
    <recommendedName>
        <fullName evidence="6">Cadherin domain-containing protein</fullName>
    </recommendedName>
</protein>
<evidence type="ECO:0000256" key="4">
    <source>
        <dbReference type="ARBA" id="ARBA00023136"/>
    </source>
</evidence>
<dbReference type="GO" id="GO:0044331">
    <property type="term" value="P:cell-cell adhesion mediated by cadherin"/>
    <property type="evidence" value="ECO:0007669"/>
    <property type="project" value="TreeGrafter"/>
</dbReference>
<dbReference type="GO" id="GO:0016477">
    <property type="term" value="P:cell migration"/>
    <property type="evidence" value="ECO:0007669"/>
    <property type="project" value="TreeGrafter"/>
</dbReference>
<feature type="compositionally biased region" description="Basic and acidic residues" evidence="5">
    <location>
        <begin position="191"/>
        <end position="205"/>
    </location>
</feature>
<gene>
    <name evidence="7" type="ORF">SKAU_G00076840</name>
</gene>
<dbReference type="GO" id="GO:0034332">
    <property type="term" value="P:adherens junction organization"/>
    <property type="evidence" value="ECO:0007669"/>
    <property type="project" value="TreeGrafter"/>
</dbReference>
<comment type="subcellular location">
    <subcellularLocation>
        <location evidence="1">Membrane</location>
    </subcellularLocation>
</comment>
<feature type="region of interest" description="Disordered" evidence="5">
    <location>
        <begin position="191"/>
        <end position="211"/>
    </location>
</feature>
<evidence type="ECO:0000259" key="6">
    <source>
        <dbReference type="Pfam" id="PF00028"/>
    </source>
</evidence>
<dbReference type="PANTHER" id="PTHR24027:SF272">
    <property type="entry name" value="CADHERIN-24"/>
    <property type="match status" value="1"/>
</dbReference>
<feature type="compositionally biased region" description="Polar residues" evidence="5">
    <location>
        <begin position="1"/>
        <end position="14"/>
    </location>
</feature>
<dbReference type="InterPro" id="IPR002126">
    <property type="entry name" value="Cadherin-like_dom"/>
</dbReference>
<dbReference type="InterPro" id="IPR039808">
    <property type="entry name" value="Cadherin"/>
</dbReference>
<dbReference type="GO" id="GO:0007043">
    <property type="term" value="P:cell-cell junction assembly"/>
    <property type="evidence" value="ECO:0007669"/>
    <property type="project" value="TreeGrafter"/>
</dbReference>
<keyword evidence="8" id="KW-1185">Reference proteome</keyword>
<dbReference type="EMBL" id="JAINUF010000002">
    <property type="protein sequence ID" value="KAJ8377104.1"/>
    <property type="molecule type" value="Genomic_DNA"/>
</dbReference>
<dbReference type="GO" id="GO:0000902">
    <property type="term" value="P:cell morphogenesis"/>
    <property type="evidence" value="ECO:0007669"/>
    <property type="project" value="TreeGrafter"/>
</dbReference>
<dbReference type="SUPFAM" id="SSF49313">
    <property type="entry name" value="Cadherin-like"/>
    <property type="match status" value="1"/>
</dbReference>
<accession>A0A9Q1G7V1</accession>
<evidence type="ECO:0000256" key="2">
    <source>
        <dbReference type="ARBA" id="ARBA00022737"/>
    </source>
</evidence>
<evidence type="ECO:0000256" key="3">
    <source>
        <dbReference type="ARBA" id="ARBA00022837"/>
    </source>
</evidence>
<feature type="region of interest" description="Disordered" evidence="5">
    <location>
        <begin position="280"/>
        <end position="303"/>
    </location>
</feature>
<organism evidence="7 8">
    <name type="scientific">Synaphobranchus kaupii</name>
    <name type="common">Kaup's arrowtooth eel</name>
    <dbReference type="NCBI Taxonomy" id="118154"/>
    <lineage>
        <taxon>Eukaryota</taxon>
        <taxon>Metazoa</taxon>
        <taxon>Chordata</taxon>
        <taxon>Craniata</taxon>
        <taxon>Vertebrata</taxon>
        <taxon>Euteleostomi</taxon>
        <taxon>Actinopterygii</taxon>
        <taxon>Neopterygii</taxon>
        <taxon>Teleostei</taxon>
        <taxon>Anguilliformes</taxon>
        <taxon>Synaphobranchidae</taxon>
        <taxon>Synaphobranchus</taxon>
    </lineage>
</organism>
<dbReference type="GO" id="GO:0005509">
    <property type="term" value="F:calcium ion binding"/>
    <property type="evidence" value="ECO:0007669"/>
    <property type="project" value="InterPro"/>
</dbReference>
<dbReference type="GO" id="GO:0007156">
    <property type="term" value="P:homophilic cell adhesion via plasma membrane adhesion molecules"/>
    <property type="evidence" value="ECO:0007669"/>
    <property type="project" value="InterPro"/>
</dbReference>
<keyword evidence="3" id="KW-0106">Calcium</keyword>
<keyword evidence="4" id="KW-0472">Membrane</keyword>